<evidence type="ECO:0000313" key="5">
    <source>
        <dbReference type="Proteomes" id="UP000593846"/>
    </source>
</evidence>
<comment type="similarity">
    <text evidence="1">Belongs to the serpin family.</text>
</comment>
<dbReference type="Gene3D" id="2.30.39.10">
    <property type="entry name" value="Alpha-1-antitrypsin, domain 1"/>
    <property type="match status" value="1"/>
</dbReference>
<dbReference type="Pfam" id="PF00079">
    <property type="entry name" value="Serpin"/>
    <property type="match status" value="1"/>
</dbReference>
<dbReference type="PROSITE" id="PS00284">
    <property type="entry name" value="SERPIN"/>
    <property type="match status" value="1"/>
</dbReference>
<dbReference type="GO" id="GO:0004867">
    <property type="term" value="F:serine-type endopeptidase inhibitor activity"/>
    <property type="evidence" value="ECO:0007669"/>
    <property type="project" value="InterPro"/>
</dbReference>
<dbReference type="SUPFAM" id="SSF56574">
    <property type="entry name" value="Serpins"/>
    <property type="match status" value="1"/>
</dbReference>
<reference evidence="5" key="1">
    <citation type="submission" date="2020-10" db="EMBL/GenBank/DDBJ databases">
        <title>Genome-based taxonomic classification of the species Anabaenopsis elenkinii.</title>
        <authorList>
            <person name="Delbaje E."/>
            <person name="Andreote A.P.D."/>
            <person name="Pellegrinetti T.A."/>
            <person name="Cruz R.B."/>
            <person name="Branco L.H.Z."/>
            <person name="Fiore M.F."/>
        </authorList>
    </citation>
    <scope>NUCLEOTIDE SEQUENCE [LARGE SCALE GENOMIC DNA]</scope>
    <source>
        <strain evidence="5">CCIBt3563</strain>
    </source>
</reference>
<protein>
    <submittedName>
        <fullName evidence="4">Serpin family protein</fullName>
    </submittedName>
</protein>
<evidence type="ECO:0000256" key="1">
    <source>
        <dbReference type="RuleBase" id="RU000411"/>
    </source>
</evidence>
<dbReference type="InterPro" id="IPR042178">
    <property type="entry name" value="Serpin_sf_1"/>
</dbReference>
<name>A0A7S6RH52_9CYAN</name>
<evidence type="ECO:0000313" key="4">
    <source>
        <dbReference type="EMBL" id="QOV24768.1"/>
    </source>
</evidence>
<dbReference type="InterPro" id="IPR023796">
    <property type="entry name" value="Serpin_dom"/>
</dbReference>
<dbReference type="InterPro" id="IPR000215">
    <property type="entry name" value="Serpin_fam"/>
</dbReference>
<dbReference type="KEGG" id="aee:IM676_17660"/>
<dbReference type="AlphaFoldDB" id="A0A7S6RH52"/>
<dbReference type="RefSeq" id="WP_200990264.1">
    <property type="nucleotide sequence ID" value="NZ_CP063311.1"/>
</dbReference>
<accession>A0A7S6RH52</accession>
<dbReference type="FunFam" id="3.30.497.10:FF:000001">
    <property type="entry name" value="Serine protease inhibitor"/>
    <property type="match status" value="1"/>
</dbReference>
<keyword evidence="5" id="KW-1185">Reference proteome</keyword>
<keyword evidence="2" id="KW-1133">Transmembrane helix</keyword>
<dbReference type="PANTHER" id="PTHR11461">
    <property type="entry name" value="SERINE PROTEASE INHIBITOR, SERPIN"/>
    <property type="match status" value="1"/>
</dbReference>
<dbReference type="InterPro" id="IPR036186">
    <property type="entry name" value="Serpin_sf"/>
</dbReference>
<dbReference type="GO" id="GO:0005615">
    <property type="term" value="C:extracellular space"/>
    <property type="evidence" value="ECO:0007669"/>
    <property type="project" value="InterPro"/>
</dbReference>
<keyword evidence="2" id="KW-0812">Transmembrane</keyword>
<feature type="transmembrane region" description="Helical" evidence="2">
    <location>
        <begin position="26"/>
        <end position="44"/>
    </location>
</feature>
<dbReference type="InterPro" id="IPR023795">
    <property type="entry name" value="Serpin_CS"/>
</dbReference>
<dbReference type="EMBL" id="CP063311">
    <property type="protein sequence ID" value="QOV24768.1"/>
    <property type="molecule type" value="Genomic_DNA"/>
</dbReference>
<dbReference type="Proteomes" id="UP000593846">
    <property type="component" value="Chromosome"/>
</dbReference>
<evidence type="ECO:0000259" key="3">
    <source>
        <dbReference type="SMART" id="SM00093"/>
    </source>
</evidence>
<keyword evidence="2" id="KW-0472">Membrane</keyword>
<proteinExistence type="inferred from homology"/>
<dbReference type="SMART" id="SM00093">
    <property type="entry name" value="SERPIN"/>
    <property type="match status" value="1"/>
</dbReference>
<gene>
    <name evidence="4" type="ORF">IM676_17660</name>
</gene>
<dbReference type="Gene3D" id="3.30.497.10">
    <property type="entry name" value="Antithrombin, subunit I, domain 2"/>
    <property type="match status" value="1"/>
</dbReference>
<dbReference type="CDD" id="cd19588">
    <property type="entry name" value="serpin_miropin-like"/>
    <property type="match status" value="1"/>
</dbReference>
<feature type="domain" description="Serpin" evidence="3">
    <location>
        <begin position="83"/>
        <end position="441"/>
    </location>
</feature>
<organism evidence="4 5">
    <name type="scientific">Anabaenopsis elenkinii CCIBt3563</name>
    <dbReference type="NCBI Taxonomy" id="2779889"/>
    <lineage>
        <taxon>Bacteria</taxon>
        <taxon>Bacillati</taxon>
        <taxon>Cyanobacteriota</taxon>
        <taxon>Cyanophyceae</taxon>
        <taxon>Nostocales</taxon>
        <taxon>Nodulariaceae</taxon>
        <taxon>Anabaenopsis</taxon>
    </lineage>
</organism>
<dbReference type="InterPro" id="IPR042185">
    <property type="entry name" value="Serpin_sf_2"/>
</dbReference>
<evidence type="ECO:0000256" key="2">
    <source>
        <dbReference type="SAM" id="Phobius"/>
    </source>
</evidence>
<dbReference type="PANTHER" id="PTHR11461:SF211">
    <property type="entry name" value="GH10112P-RELATED"/>
    <property type="match status" value="1"/>
</dbReference>
<sequence>MNRQKLSGVATTFLQRRYGVSLGRRYVLAAASVVLFSVLGYSQVSRSTNSLTKSELHYSEASLPKKMLVSDEKLVDANNKFGFKLFSQLWQKNSSQENIFLSPSSVAIALSMAYNGARGSTQEAMAKTLELQGISLPEINSAYATFKELLENPDPQVQLTIANSLWANQQATLQPNFIQSIQDLYKAQVIKLDFQDTASVNTINKWVEDSTQGKITKIVEQIPPEQVLFLINAIYFKGQWSSKFDKSQTAKHPFRLISGAQKQHPMMSQTGKYRYYENDQFQAVSLPYGEDGKISFYIFLPKQESDLPTFYENLNFENWEKWISQFRNRDGFIRLPRFKTDYDVTLNHALQALGMSEAFSNQANFSGIGNNVKISQVKHKTFVEVNEEGTEASAATSVAMVARALREKPEPFRMIVDRPFFCAIRDHQTGSILFMGVITDPQ</sequence>